<dbReference type="InterPro" id="IPR013362">
    <property type="entry name" value="Pilus_4_PilV"/>
</dbReference>
<keyword evidence="1" id="KW-0812">Transmembrane</keyword>
<feature type="transmembrane region" description="Helical" evidence="1">
    <location>
        <begin position="72"/>
        <end position="93"/>
    </location>
</feature>
<keyword evidence="3" id="KW-1185">Reference proteome</keyword>
<evidence type="ECO:0000313" key="3">
    <source>
        <dbReference type="Proteomes" id="UP000315891"/>
    </source>
</evidence>
<evidence type="ECO:0000313" key="2">
    <source>
        <dbReference type="EMBL" id="QDQ73405.1"/>
    </source>
</evidence>
<dbReference type="NCBIfam" id="TIGR02532">
    <property type="entry name" value="IV_pilin_GFxxxE"/>
    <property type="match status" value="1"/>
</dbReference>
<dbReference type="AlphaFoldDB" id="A0A516V4E2"/>
<dbReference type="Pfam" id="PF07963">
    <property type="entry name" value="N_methyl"/>
    <property type="match status" value="1"/>
</dbReference>
<dbReference type="EMBL" id="CP041742">
    <property type="protein sequence ID" value="QDQ73405.1"/>
    <property type="molecule type" value="Genomic_DNA"/>
</dbReference>
<name>A0A516V4E2_9GAMM</name>
<gene>
    <name evidence="2" type="primary">pilV</name>
    <name evidence="2" type="ORF">FNZ56_05745</name>
</gene>
<proteinExistence type="predicted"/>
<dbReference type="OrthoDB" id="5298127at2"/>
<sequence>MAARSRCACRNCVATTTTWTSAPAWAGSIRAGARQPRPVPRRRTRRRTTARTIEASMKRMAPFVRPGSQQGVGLIEVMIAVLVLAIGVLGVAAMQSLTLKNAAGSASRTQASIQIYSMMDIIRADRANVGAYNTNTYVDGAEDGVDGDPGTVAGWLDGLKTTVAPDAKGKVVCIVDTMTCTVGVQWCDANTTGGSSCVDAAHTPHIEITSRL</sequence>
<keyword evidence="1" id="KW-0472">Membrane</keyword>
<dbReference type="NCBIfam" id="TIGR02523">
    <property type="entry name" value="type_IV_pilV"/>
    <property type="match status" value="1"/>
</dbReference>
<organism evidence="2 3">
    <name type="scientific">Pseudoluteimonas lycopersici</name>
    <dbReference type="NCBI Taxonomy" id="1324796"/>
    <lineage>
        <taxon>Bacteria</taxon>
        <taxon>Pseudomonadati</taxon>
        <taxon>Pseudomonadota</taxon>
        <taxon>Gammaproteobacteria</taxon>
        <taxon>Lysobacterales</taxon>
        <taxon>Lysobacteraceae</taxon>
        <taxon>Pseudoluteimonas</taxon>
    </lineage>
</organism>
<reference evidence="2 3" key="1">
    <citation type="submission" date="2019-07" db="EMBL/GenBank/DDBJ databases">
        <title>Lysobacter weifangensis sp. nov., isolated from bensulfuron-methyl contaminated farmland soil.</title>
        <authorList>
            <person name="Zhao H."/>
        </authorList>
    </citation>
    <scope>NUCLEOTIDE SEQUENCE [LARGE SCALE GENOMIC DNA]</scope>
    <source>
        <strain evidence="2 3">CC-Bw-6</strain>
    </source>
</reference>
<protein>
    <submittedName>
        <fullName evidence="2">Type IV pilus modification protein PilV</fullName>
    </submittedName>
</protein>
<dbReference type="InterPro" id="IPR012902">
    <property type="entry name" value="N_methyl_site"/>
</dbReference>
<keyword evidence="1" id="KW-1133">Transmembrane helix</keyword>
<dbReference type="Proteomes" id="UP000315891">
    <property type="component" value="Chromosome"/>
</dbReference>
<evidence type="ECO:0000256" key="1">
    <source>
        <dbReference type="SAM" id="Phobius"/>
    </source>
</evidence>
<accession>A0A516V4E2</accession>